<accession>A0A178MFN2</accession>
<dbReference type="Proteomes" id="UP000078287">
    <property type="component" value="Unassembled WGS sequence"/>
</dbReference>
<name>A0A178MFN2_9CHLR</name>
<dbReference type="Pfam" id="PF03417">
    <property type="entry name" value="AAT"/>
    <property type="match status" value="1"/>
</dbReference>
<comment type="caution">
    <text evidence="3">The sequence shown here is derived from an EMBL/GenBank/DDBJ whole genome shotgun (WGS) entry which is preliminary data.</text>
</comment>
<organism evidence="3 4">
    <name type="scientific">Chloroflexus islandicus</name>
    <dbReference type="NCBI Taxonomy" id="1707952"/>
    <lineage>
        <taxon>Bacteria</taxon>
        <taxon>Bacillati</taxon>
        <taxon>Chloroflexota</taxon>
        <taxon>Chloroflexia</taxon>
        <taxon>Chloroflexales</taxon>
        <taxon>Chloroflexineae</taxon>
        <taxon>Chloroflexaceae</taxon>
        <taxon>Chloroflexus</taxon>
    </lineage>
</organism>
<feature type="domain" description="Peptidase C45 hydrolase" evidence="2">
    <location>
        <begin position="150"/>
        <end position="344"/>
    </location>
</feature>
<dbReference type="Gene3D" id="1.10.10.2120">
    <property type="match status" value="1"/>
</dbReference>
<reference evidence="3 4" key="1">
    <citation type="submission" date="2016-04" db="EMBL/GenBank/DDBJ databases">
        <title>Chloroflexus islandicus sp. nov., a thermophilic filamentous anoxygenic phototrophic bacterium from geyser Strokkur (Iceland).</title>
        <authorList>
            <person name="Gaisin V.A."/>
            <person name="Kalashnikov A.M."/>
            <person name="Sukhacheva M.V."/>
            <person name="Grouzdev D.S."/>
            <person name="Ivanov T.M."/>
            <person name="Kuznetsov B."/>
            <person name="Gorlenko V.M."/>
        </authorList>
    </citation>
    <scope>NUCLEOTIDE SEQUENCE [LARGE SCALE GENOMIC DNA]</scope>
    <source>
        <strain evidence="4">isl-2</strain>
    </source>
</reference>
<sequence length="387" mass="40475">MFPQITITGEPFERGRQYGVATAAQVRHSIASYARLFAYRRGLDWSAAQHEALAYAPLLEEIAPDLLDEMRGIAAGAGRTLAEIIALNVRTELLAGVGVGVHHPEATAALARNRAAGVPQHVEQPATANGAGDDGECTTAAAAPPATANGGVWLAQTWDWQGDQREACVLLRIISPDQPPILTLTEAGMVAKIGLNGAGVAVGLNLLRSQADGQRQGMPVHILLRQMLQTTSVAAARQLAERIPASGSSCITLAGAGGELMALEITPGGVAELPAHEGLLAHANHCLDAGAAAGECALEPTSTSRERYGRAWELLQAAAGQIDLAVLQRILRDHEGAPRCICRHPDPRIAAVDRNESVCGVIIDLAAQTMHVAANVPCLAPFVPVSI</sequence>
<dbReference type="PANTHER" id="PTHR34180">
    <property type="entry name" value="PEPTIDASE C45"/>
    <property type="match status" value="1"/>
</dbReference>
<gene>
    <name evidence="3" type="ORF">A6A03_00985</name>
</gene>
<evidence type="ECO:0000256" key="1">
    <source>
        <dbReference type="SAM" id="MobiDB-lite"/>
    </source>
</evidence>
<dbReference type="RefSeq" id="WP_066784459.1">
    <property type="nucleotide sequence ID" value="NZ_LWQS01000038.1"/>
</dbReference>
<protein>
    <submittedName>
        <fullName evidence="3">Peptidase C45</fullName>
    </submittedName>
</protein>
<dbReference type="AlphaFoldDB" id="A0A178MFN2"/>
<dbReference type="Gene3D" id="3.60.60.10">
    <property type="entry name" value="Penicillin V Acylase, Chain A"/>
    <property type="match status" value="1"/>
</dbReference>
<evidence type="ECO:0000259" key="2">
    <source>
        <dbReference type="Pfam" id="PF03417"/>
    </source>
</evidence>
<dbReference type="NCBIfam" id="NF040521">
    <property type="entry name" value="C45_proenzyme"/>
    <property type="match status" value="1"/>
</dbReference>
<evidence type="ECO:0000313" key="4">
    <source>
        <dbReference type="Proteomes" id="UP000078287"/>
    </source>
</evidence>
<dbReference type="InterPro" id="IPR047801">
    <property type="entry name" value="Peptidase_C45"/>
</dbReference>
<dbReference type="PANTHER" id="PTHR34180:SF1">
    <property type="entry name" value="BETA-ALANYL-DOPAMINE_CARCININE HYDROLASE"/>
    <property type="match status" value="1"/>
</dbReference>
<feature type="region of interest" description="Disordered" evidence="1">
    <location>
        <begin position="116"/>
        <end position="141"/>
    </location>
</feature>
<keyword evidence="4" id="KW-1185">Reference proteome</keyword>
<proteinExistence type="predicted"/>
<dbReference type="EMBL" id="LWQS01000038">
    <property type="protein sequence ID" value="OAN47346.1"/>
    <property type="molecule type" value="Genomic_DNA"/>
</dbReference>
<dbReference type="STRING" id="1707952.A6A03_00985"/>
<dbReference type="InterPro" id="IPR005079">
    <property type="entry name" value="Peptidase_C45_hydrolase"/>
</dbReference>
<dbReference type="OrthoDB" id="8109453at2"/>
<dbReference type="InterPro" id="IPR047794">
    <property type="entry name" value="C45_proenzyme-like"/>
</dbReference>
<evidence type="ECO:0000313" key="3">
    <source>
        <dbReference type="EMBL" id="OAN47346.1"/>
    </source>
</evidence>